<gene>
    <name evidence="2" type="ORF">ACFSJD_27170</name>
</gene>
<dbReference type="EMBL" id="JBHUCO010000031">
    <property type="protein sequence ID" value="MFD1521210.1"/>
    <property type="molecule type" value="Genomic_DNA"/>
</dbReference>
<dbReference type="RefSeq" id="WP_344722054.1">
    <property type="nucleotide sequence ID" value="NZ_BAAAUS010000008.1"/>
</dbReference>
<accession>A0ABW4F4K3</accession>
<evidence type="ECO:0000313" key="2">
    <source>
        <dbReference type="EMBL" id="MFD1521210.1"/>
    </source>
</evidence>
<feature type="region of interest" description="Disordered" evidence="1">
    <location>
        <begin position="1"/>
        <end position="21"/>
    </location>
</feature>
<organism evidence="2 3">
    <name type="scientific">Pseudonocardia yunnanensis</name>
    <dbReference type="NCBI Taxonomy" id="58107"/>
    <lineage>
        <taxon>Bacteria</taxon>
        <taxon>Bacillati</taxon>
        <taxon>Actinomycetota</taxon>
        <taxon>Actinomycetes</taxon>
        <taxon>Pseudonocardiales</taxon>
        <taxon>Pseudonocardiaceae</taxon>
        <taxon>Pseudonocardia</taxon>
    </lineage>
</organism>
<feature type="region of interest" description="Disordered" evidence="1">
    <location>
        <begin position="141"/>
        <end position="170"/>
    </location>
</feature>
<name>A0ABW4F4K3_9PSEU</name>
<evidence type="ECO:0000256" key="1">
    <source>
        <dbReference type="SAM" id="MobiDB-lite"/>
    </source>
</evidence>
<comment type="caution">
    <text evidence="2">The sequence shown here is derived from an EMBL/GenBank/DDBJ whole genome shotgun (WGS) entry which is preliminary data.</text>
</comment>
<evidence type="ECO:0000313" key="3">
    <source>
        <dbReference type="Proteomes" id="UP001597114"/>
    </source>
</evidence>
<protein>
    <submittedName>
        <fullName evidence="2">DUF5994 family protein</fullName>
    </submittedName>
</protein>
<keyword evidence="3" id="KW-1185">Reference proteome</keyword>
<dbReference type="InterPro" id="IPR046036">
    <property type="entry name" value="DUF5994"/>
</dbReference>
<reference evidence="3" key="1">
    <citation type="journal article" date="2019" name="Int. J. Syst. Evol. Microbiol.">
        <title>The Global Catalogue of Microorganisms (GCM) 10K type strain sequencing project: providing services to taxonomists for standard genome sequencing and annotation.</title>
        <authorList>
            <consortium name="The Broad Institute Genomics Platform"/>
            <consortium name="The Broad Institute Genome Sequencing Center for Infectious Disease"/>
            <person name="Wu L."/>
            <person name="Ma J."/>
        </authorList>
    </citation>
    <scope>NUCLEOTIDE SEQUENCE [LARGE SCALE GENOMIC DNA]</scope>
    <source>
        <strain evidence="3">CCM 7043</strain>
    </source>
</reference>
<dbReference type="Proteomes" id="UP001597114">
    <property type="component" value="Unassembled WGS sequence"/>
</dbReference>
<feature type="compositionally biased region" description="Low complexity" evidence="1">
    <location>
        <begin position="148"/>
        <end position="170"/>
    </location>
</feature>
<proteinExistence type="predicted"/>
<dbReference type="Pfam" id="PF19457">
    <property type="entry name" value="DUF5994"/>
    <property type="match status" value="1"/>
</dbReference>
<sequence length="170" mass="17713">MTSVRITPIARSPVETGSGHREHLRLTVKPTAPATGVVDGGWWPRSRNLAAEVPALLSALADRLGAIEGVSYNPDDWEPTPSKIIAGGGRIRLGGYRSQRRDTIDVYGRGQLVTLLVVAPEATAPVAQAALRAAGHRGNTDGVEALLSASAPSPTPRSSTGSSTPVPSHE</sequence>